<accession>A0AA88AWM4</accession>
<keyword evidence="2" id="KW-1185">Reference proteome</keyword>
<comment type="caution">
    <text evidence="1">The sequence shown here is derived from an EMBL/GenBank/DDBJ whole genome shotgun (WGS) entry which is preliminary data.</text>
</comment>
<sequence length="116" mass="12812">MISTSFGMISTWSEMMSDELGGSPMISLMPRAKISSVGMVIVVYFDAEHAIFGEGKLPLLDLGMNKEGFLIFPCYNFGSDVDRLEVDVQRLGCRASLSANEVVQAIFRLILDLWAI</sequence>
<evidence type="ECO:0000313" key="1">
    <source>
        <dbReference type="EMBL" id="GMN56203.1"/>
    </source>
</evidence>
<reference evidence="1" key="1">
    <citation type="submission" date="2023-07" db="EMBL/GenBank/DDBJ databases">
        <title>draft genome sequence of fig (Ficus carica).</title>
        <authorList>
            <person name="Takahashi T."/>
            <person name="Nishimura K."/>
        </authorList>
    </citation>
    <scope>NUCLEOTIDE SEQUENCE</scope>
</reference>
<name>A0AA88AWM4_FICCA</name>
<gene>
    <name evidence="1" type="ORF">TIFTF001_025322</name>
</gene>
<organism evidence="1 2">
    <name type="scientific">Ficus carica</name>
    <name type="common">Common fig</name>
    <dbReference type="NCBI Taxonomy" id="3494"/>
    <lineage>
        <taxon>Eukaryota</taxon>
        <taxon>Viridiplantae</taxon>
        <taxon>Streptophyta</taxon>
        <taxon>Embryophyta</taxon>
        <taxon>Tracheophyta</taxon>
        <taxon>Spermatophyta</taxon>
        <taxon>Magnoliopsida</taxon>
        <taxon>eudicotyledons</taxon>
        <taxon>Gunneridae</taxon>
        <taxon>Pentapetalae</taxon>
        <taxon>rosids</taxon>
        <taxon>fabids</taxon>
        <taxon>Rosales</taxon>
        <taxon>Moraceae</taxon>
        <taxon>Ficeae</taxon>
        <taxon>Ficus</taxon>
    </lineage>
</organism>
<dbReference type="Proteomes" id="UP001187192">
    <property type="component" value="Unassembled WGS sequence"/>
</dbReference>
<dbReference type="EMBL" id="BTGU01000062">
    <property type="protein sequence ID" value="GMN56203.1"/>
    <property type="molecule type" value="Genomic_DNA"/>
</dbReference>
<proteinExistence type="predicted"/>
<evidence type="ECO:0000313" key="2">
    <source>
        <dbReference type="Proteomes" id="UP001187192"/>
    </source>
</evidence>
<dbReference type="AlphaFoldDB" id="A0AA88AWM4"/>
<protein>
    <submittedName>
        <fullName evidence="1">Uncharacterized protein</fullName>
    </submittedName>
</protein>